<keyword evidence="4 6" id="KW-0808">Transferase</keyword>
<gene>
    <name evidence="7" type="ORF">MHBO_001894</name>
</gene>
<name>A0ABV2ALC2_9EUKA</name>
<comment type="similarity">
    <text evidence="2 6">Belongs to the methyltransferase superfamily. LCMT family.</text>
</comment>
<dbReference type="SUPFAM" id="SSF53335">
    <property type="entry name" value="S-adenosyl-L-methionine-dependent methyltransferases"/>
    <property type="match status" value="1"/>
</dbReference>
<evidence type="ECO:0000313" key="7">
    <source>
        <dbReference type="EMBL" id="MES1920198.1"/>
    </source>
</evidence>
<evidence type="ECO:0000256" key="5">
    <source>
        <dbReference type="ARBA" id="ARBA00022691"/>
    </source>
</evidence>
<reference evidence="7 8" key="1">
    <citation type="journal article" date="2024" name="BMC Biol.">
        <title>Comparative genomics of Ascetosporea gives new insight into the evolutionary basis for animal parasitism in Rhizaria.</title>
        <authorList>
            <person name="Hiltunen Thoren M."/>
            <person name="Onut-Brannstrom I."/>
            <person name="Alfjorden A."/>
            <person name="Peckova H."/>
            <person name="Swords F."/>
            <person name="Hooper C."/>
            <person name="Holzer A.S."/>
            <person name="Bass D."/>
            <person name="Burki F."/>
        </authorList>
    </citation>
    <scope>NUCLEOTIDE SEQUENCE [LARGE SCALE GENOMIC DNA]</scope>
    <source>
        <strain evidence="7">20-A016</strain>
    </source>
</reference>
<protein>
    <recommendedName>
        <fullName evidence="6">Leucine carboxyl methyltransferase 1</fullName>
        <ecNumber evidence="6">2.1.1.233</ecNumber>
    </recommendedName>
</protein>
<dbReference type="PANTHER" id="PTHR13600">
    <property type="entry name" value="LEUCINE CARBOXYL METHYLTRANSFERASE"/>
    <property type="match status" value="1"/>
</dbReference>
<dbReference type="InterPro" id="IPR016651">
    <property type="entry name" value="LCMT1"/>
</dbReference>
<proteinExistence type="inferred from homology"/>
<dbReference type="Pfam" id="PF04072">
    <property type="entry name" value="LCM"/>
    <property type="match status" value="1"/>
</dbReference>
<dbReference type="InterPro" id="IPR007213">
    <property type="entry name" value="Ppm1/Ppm2/Tcmp"/>
</dbReference>
<accession>A0ABV2ALC2</accession>
<dbReference type="InterPro" id="IPR029063">
    <property type="entry name" value="SAM-dependent_MTases_sf"/>
</dbReference>
<dbReference type="EMBL" id="JBDODL010000547">
    <property type="protein sequence ID" value="MES1920198.1"/>
    <property type="molecule type" value="Genomic_DNA"/>
</dbReference>
<evidence type="ECO:0000256" key="3">
    <source>
        <dbReference type="ARBA" id="ARBA00022603"/>
    </source>
</evidence>
<dbReference type="PIRSF" id="PIRSF016305">
    <property type="entry name" value="LCM_mtfrase"/>
    <property type="match status" value="1"/>
</dbReference>
<comment type="function">
    <text evidence="6">Methylates the carboxyl group of the C-terminal leucine residue of protein phosphatase 2A catalytic subunits to form alpha-leucine ester residues.</text>
</comment>
<dbReference type="Gene3D" id="3.40.50.150">
    <property type="entry name" value="Vaccinia Virus protein VP39"/>
    <property type="match status" value="1"/>
</dbReference>
<evidence type="ECO:0000256" key="6">
    <source>
        <dbReference type="PIRNR" id="PIRNR016305"/>
    </source>
</evidence>
<dbReference type="PANTHER" id="PTHR13600:SF21">
    <property type="entry name" value="LEUCINE CARBOXYL METHYLTRANSFERASE 1"/>
    <property type="match status" value="1"/>
</dbReference>
<evidence type="ECO:0000256" key="2">
    <source>
        <dbReference type="ARBA" id="ARBA00010703"/>
    </source>
</evidence>
<dbReference type="Proteomes" id="UP001439008">
    <property type="component" value="Unassembled WGS sequence"/>
</dbReference>
<sequence length="293" mass="34619">MKRSCVETGYYRDDFLRHFTKGYQKRSPVINRGYYCRVKAVENILIKFCQNFEDRPKQVVSLGCGFDTTFFRLKHHHNIIFSNYIELDYKSIVSAKSEIIKNEKKLFSHLKNFKIKNGIKSDDYNLMSCDLSNIETIKKAFSEHKISYSAPTIFIAECVLIYMDSESSNNLIEWTTKSFSDEIVFVNYEQIHPGDCFSDMMIKNLAARNLFLKSFEQYPNLKSQEERFKNLGFDKAEAKDMNQIFEEIMDRNEIAKMQELELLDEIEELQLIHRHYCIVVASKNIKRCFLNIK</sequence>
<evidence type="ECO:0000313" key="8">
    <source>
        <dbReference type="Proteomes" id="UP001439008"/>
    </source>
</evidence>
<comment type="catalytic activity">
    <reaction evidence="1 6">
        <text>[phosphatase 2A protein]-C-terminal L-leucine + S-adenosyl-L-methionine = [phosphatase 2A protein]-C-terminal L-leucine methyl ester + S-adenosyl-L-homocysteine</text>
        <dbReference type="Rhea" id="RHEA:48544"/>
        <dbReference type="Rhea" id="RHEA-COMP:12134"/>
        <dbReference type="Rhea" id="RHEA-COMP:12135"/>
        <dbReference type="ChEBI" id="CHEBI:57856"/>
        <dbReference type="ChEBI" id="CHEBI:59789"/>
        <dbReference type="ChEBI" id="CHEBI:90516"/>
        <dbReference type="ChEBI" id="CHEBI:90517"/>
        <dbReference type="EC" id="2.1.1.233"/>
    </reaction>
</comment>
<comment type="caution">
    <text evidence="7">The sequence shown here is derived from an EMBL/GenBank/DDBJ whole genome shotgun (WGS) entry which is preliminary data.</text>
</comment>
<keyword evidence="8" id="KW-1185">Reference proteome</keyword>
<keyword evidence="5 6" id="KW-0949">S-adenosyl-L-methionine</keyword>
<organism evidence="7 8">
    <name type="scientific">Bonamia ostreae</name>
    <dbReference type="NCBI Taxonomy" id="126728"/>
    <lineage>
        <taxon>Eukaryota</taxon>
        <taxon>Sar</taxon>
        <taxon>Rhizaria</taxon>
        <taxon>Endomyxa</taxon>
        <taxon>Ascetosporea</taxon>
        <taxon>Haplosporida</taxon>
        <taxon>Bonamia</taxon>
    </lineage>
</organism>
<keyword evidence="3 6" id="KW-0489">Methyltransferase</keyword>
<dbReference type="EC" id="2.1.1.233" evidence="6"/>
<evidence type="ECO:0000256" key="1">
    <source>
        <dbReference type="ARBA" id="ARBA00000724"/>
    </source>
</evidence>
<evidence type="ECO:0000256" key="4">
    <source>
        <dbReference type="ARBA" id="ARBA00022679"/>
    </source>
</evidence>